<dbReference type="Gene3D" id="3.50.50.60">
    <property type="entry name" value="FAD/NAD(P)-binding domain"/>
    <property type="match status" value="1"/>
</dbReference>
<dbReference type="InterPro" id="IPR036188">
    <property type="entry name" value="FAD/NAD-bd_sf"/>
</dbReference>
<protein>
    <submittedName>
        <fullName evidence="1">Uncharacterized protein</fullName>
    </submittedName>
</protein>
<dbReference type="RefSeq" id="WP_329965548.1">
    <property type="nucleotide sequence ID" value="NZ_JBBNIN010000019.1"/>
</dbReference>
<gene>
    <name evidence="1" type="ORF">AAAU51_11465</name>
</gene>
<proteinExistence type="predicted"/>
<accession>A0ABV1IXU6</accession>
<dbReference type="Gene3D" id="3.30.9.10">
    <property type="entry name" value="D-Amino Acid Oxidase, subunit A, domain 2"/>
    <property type="match status" value="1"/>
</dbReference>
<evidence type="ECO:0000313" key="1">
    <source>
        <dbReference type="EMBL" id="MEQ2711785.1"/>
    </source>
</evidence>
<dbReference type="Proteomes" id="UP001482154">
    <property type="component" value="Unassembled WGS sequence"/>
</dbReference>
<keyword evidence="2" id="KW-1185">Reference proteome</keyword>
<sequence>MQGLLFLFCGEVFEAETVIVAAGYESRYITRTVGIDIPMTRYFEEALVTEMQPHMFDIMLGTADAFHFSLMLRS</sequence>
<comment type="caution">
    <text evidence="1">The sequence shown here is derived from an EMBL/GenBank/DDBJ whole genome shotgun (WGS) entry which is preliminary data.</text>
</comment>
<reference evidence="1 2" key="1">
    <citation type="submission" date="2024-04" db="EMBL/GenBank/DDBJ databases">
        <title>Human intestinal bacterial collection.</title>
        <authorList>
            <person name="Pauvert C."/>
            <person name="Hitch T.C.A."/>
            <person name="Clavel T."/>
        </authorList>
    </citation>
    <scope>NUCLEOTIDE SEQUENCE [LARGE SCALE GENOMIC DNA]</scope>
    <source>
        <strain evidence="1 2">CLA-AA-H249</strain>
    </source>
</reference>
<evidence type="ECO:0000313" key="2">
    <source>
        <dbReference type="Proteomes" id="UP001482154"/>
    </source>
</evidence>
<organism evidence="1 2">
    <name type="scientific">Anaerostipes amylophilus</name>
    <dbReference type="NCBI Taxonomy" id="2981779"/>
    <lineage>
        <taxon>Bacteria</taxon>
        <taxon>Bacillati</taxon>
        <taxon>Bacillota</taxon>
        <taxon>Clostridia</taxon>
        <taxon>Lachnospirales</taxon>
        <taxon>Lachnospiraceae</taxon>
        <taxon>Anaerostipes</taxon>
    </lineage>
</organism>
<dbReference type="EMBL" id="JBBNIN010000019">
    <property type="protein sequence ID" value="MEQ2711785.1"/>
    <property type="molecule type" value="Genomic_DNA"/>
</dbReference>
<name>A0ABV1IXU6_9FIRM</name>